<evidence type="ECO:0000256" key="5">
    <source>
        <dbReference type="PROSITE-ProRule" id="PRU00335"/>
    </source>
</evidence>
<gene>
    <name evidence="7" type="ORF">FRY98_20145</name>
</gene>
<keyword evidence="8" id="KW-1185">Reference proteome</keyword>
<protein>
    <submittedName>
        <fullName evidence="7">TetR/AcrR family transcriptional regulator</fullName>
    </submittedName>
</protein>
<dbReference type="InterPro" id="IPR009057">
    <property type="entry name" value="Homeodomain-like_sf"/>
</dbReference>
<dbReference type="RefSeq" id="WP_148455311.1">
    <property type="nucleotide sequence ID" value="NZ_VSDO01000004.1"/>
</dbReference>
<dbReference type="Pfam" id="PF00440">
    <property type="entry name" value="TetR_N"/>
    <property type="match status" value="1"/>
</dbReference>
<dbReference type="SUPFAM" id="SSF46689">
    <property type="entry name" value="Homeodomain-like"/>
    <property type="match status" value="1"/>
</dbReference>
<name>A0A5D0CNT5_9BACL</name>
<dbReference type="Proteomes" id="UP000325218">
    <property type="component" value="Unassembled WGS sequence"/>
</dbReference>
<keyword evidence="2" id="KW-0805">Transcription regulation</keyword>
<dbReference type="Gene3D" id="1.10.357.10">
    <property type="entry name" value="Tetracycline Repressor, domain 2"/>
    <property type="match status" value="1"/>
</dbReference>
<dbReference type="PANTHER" id="PTHR30055:SF175">
    <property type="entry name" value="HTH-TYPE TRANSCRIPTIONAL REPRESSOR KSTR2"/>
    <property type="match status" value="1"/>
</dbReference>
<evidence type="ECO:0000256" key="3">
    <source>
        <dbReference type="ARBA" id="ARBA00023125"/>
    </source>
</evidence>
<reference evidence="7 8" key="1">
    <citation type="submission" date="2019-08" db="EMBL/GenBank/DDBJ databases">
        <title>Genome sequencing of Paenibacillus faecis DSM 23593(T).</title>
        <authorList>
            <person name="Kook J.-K."/>
            <person name="Park S.-N."/>
            <person name="Lim Y.K."/>
        </authorList>
    </citation>
    <scope>NUCLEOTIDE SEQUENCE [LARGE SCALE GENOMIC DNA]</scope>
    <source>
        <strain evidence="7 8">DSM 23593</strain>
    </source>
</reference>
<evidence type="ECO:0000256" key="1">
    <source>
        <dbReference type="ARBA" id="ARBA00022491"/>
    </source>
</evidence>
<evidence type="ECO:0000313" key="8">
    <source>
        <dbReference type="Proteomes" id="UP000325218"/>
    </source>
</evidence>
<dbReference type="EMBL" id="VSDO01000004">
    <property type="protein sequence ID" value="TYA11458.1"/>
    <property type="molecule type" value="Genomic_DNA"/>
</dbReference>
<feature type="DNA-binding region" description="H-T-H motif" evidence="5">
    <location>
        <begin position="21"/>
        <end position="40"/>
    </location>
</feature>
<dbReference type="InterPro" id="IPR001647">
    <property type="entry name" value="HTH_TetR"/>
</dbReference>
<organism evidence="7 8">
    <name type="scientific">Paenibacillus faecis</name>
    <dbReference type="NCBI Taxonomy" id="862114"/>
    <lineage>
        <taxon>Bacteria</taxon>
        <taxon>Bacillati</taxon>
        <taxon>Bacillota</taxon>
        <taxon>Bacilli</taxon>
        <taxon>Bacillales</taxon>
        <taxon>Paenibacillaceae</taxon>
        <taxon>Paenibacillus</taxon>
    </lineage>
</organism>
<evidence type="ECO:0000256" key="2">
    <source>
        <dbReference type="ARBA" id="ARBA00023015"/>
    </source>
</evidence>
<keyword evidence="4" id="KW-0804">Transcription</keyword>
<dbReference type="InterPro" id="IPR036271">
    <property type="entry name" value="Tet_transcr_reg_TetR-rel_C_sf"/>
</dbReference>
<evidence type="ECO:0000259" key="6">
    <source>
        <dbReference type="PROSITE" id="PS50977"/>
    </source>
</evidence>
<evidence type="ECO:0000313" key="7">
    <source>
        <dbReference type="EMBL" id="TYA11458.1"/>
    </source>
</evidence>
<dbReference type="OrthoDB" id="9812134at2"/>
<accession>A0A5D0CNT5</accession>
<keyword evidence="3 5" id="KW-0238">DNA-binding</keyword>
<dbReference type="SUPFAM" id="SSF48498">
    <property type="entry name" value="Tetracyclin repressor-like, C-terminal domain"/>
    <property type="match status" value="1"/>
</dbReference>
<proteinExistence type="predicted"/>
<evidence type="ECO:0000256" key="4">
    <source>
        <dbReference type="ARBA" id="ARBA00023163"/>
    </source>
</evidence>
<dbReference type="AlphaFoldDB" id="A0A5D0CNT5"/>
<keyword evidence="1" id="KW-0678">Repressor</keyword>
<feature type="domain" description="HTH tetR-type" evidence="6">
    <location>
        <begin position="1"/>
        <end position="58"/>
    </location>
</feature>
<comment type="caution">
    <text evidence="7">The sequence shown here is derived from an EMBL/GenBank/DDBJ whole genome shotgun (WGS) entry which is preliminary data.</text>
</comment>
<dbReference type="PROSITE" id="PS50977">
    <property type="entry name" value="HTH_TETR_2"/>
    <property type="match status" value="1"/>
</dbReference>
<dbReference type="PANTHER" id="PTHR30055">
    <property type="entry name" value="HTH-TYPE TRANSCRIPTIONAL REGULATOR RUTR"/>
    <property type="match status" value="1"/>
</dbReference>
<dbReference type="GO" id="GO:0000976">
    <property type="term" value="F:transcription cis-regulatory region binding"/>
    <property type="evidence" value="ECO:0007669"/>
    <property type="project" value="TreeGrafter"/>
</dbReference>
<dbReference type="PRINTS" id="PR00455">
    <property type="entry name" value="HTHTETR"/>
</dbReference>
<dbReference type="InterPro" id="IPR050109">
    <property type="entry name" value="HTH-type_TetR-like_transc_reg"/>
</dbReference>
<sequence length="182" mass="21088">MRERILSAAREELAYRGLKFSIRELIARLGISSKTLYQYFASKEELVTALTLAEIEEMKRRELAIREDPSLSVAEKLREALLVLPGSLAAKDFRLLDDLRRSYPEAWGHAERYLIEGWRGVEQLVEEGVREGTIRRFDLDLLIQMYVGSMYRLLETRSEHMTSGEALRNMVDILLDGIRLKN</sequence>
<dbReference type="GO" id="GO:0003700">
    <property type="term" value="F:DNA-binding transcription factor activity"/>
    <property type="evidence" value="ECO:0007669"/>
    <property type="project" value="TreeGrafter"/>
</dbReference>